<dbReference type="PANTHER" id="PTHR23502">
    <property type="entry name" value="MAJOR FACILITATOR SUPERFAMILY"/>
    <property type="match status" value="1"/>
</dbReference>
<dbReference type="PANTHER" id="PTHR23502:SF43">
    <property type="entry name" value="MULTIDRUG TRANSPORTER MDFA"/>
    <property type="match status" value="1"/>
</dbReference>
<dbReference type="NCBIfam" id="NF011931">
    <property type="entry name" value="PRK15402.1"/>
    <property type="match status" value="1"/>
</dbReference>
<name>A0A4U0PD07_9NEIS</name>
<keyword evidence="4" id="KW-1003">Cell membrane</keyword>
<evidence type="ECO:0000256" key="6">
    <source>
        <dbReference type="ARBA" id="ARBA00022692"/>
    </source>
</evidence>
<dbReference type="GO" id="GO:0005886">
    <property type="term" value="C:plasma membrane"/>
    <property type="evidence" value="ECO:0007669"/>
    <property type="project" value="UniProtKB-SubCell"/>
</dbReference>
<dbReference type="EMBL" id="SUMF01000036">
    <property type="protein sequence ID" value="TJZ65636.1"/>
    <property type="molecule type" value="Genomic_DNA"/>
</dbReference>
<comment type="subcellular location">
    <subcellularLocation>
        <location evidence="1">Cell inner membrane</location>
        <topology evidence="1">Multi-pass membrane protein</topology>
    </subcellularLocation>
</comment>
<dbReference type="PROSITE" id="PS00216">
    <property type="entry name" value="SUGAR_TRANSPORT_1"/>
    <property type="match status" value="1"/>
</dbReference>
<evidence type="ECO:0000256" key="10">
    <source>
        <dbReference type="ARBA" id="ARBA00038406"/>
    </source>
</evidence>
<keyword evidence="5" id="KW-0997">Cell inner membrane</keyword>
<feature type="transmembrane region" description="Helical" evidence="12">
    <location>
        <begin position="12"/>
        <end position="33"/>
    </location>
</feature>
<dbReference type="InterPro" id="IPR011701">
    <property type="entry name" value="MFS"/>
</dbReference>
<feature type="transmembrane region" description="Helical" evidence="12">
    <location>
        <begin position="171"/>
        <end position="190"/>
    </location>
</feature>
<feature type="transmembrane region" description="Helical" evidence="12">
    <location>
        <begin position="109"/>
        <end position="131"/>
    </location>
</feature>
<evidence type="ECO:0000256" key="4">
    <source>
        <dbReference type="ARBA" id="ARBA00022475"/>
    </source>
</evidence>
<evidence type="ECO:0000313" key="14">
    <source>
        <dbReference type="EMBL" id="TJZ65636.1"/>
    </source>
</evidence>
<dbReference type="GO" id="GO:1990961">
    <property type="term" value="P:xenobiotic detoxification by transmembrane export across the plasma membrane"/>
    <property type="evidence" value="ECO:0007669"/>
    <property type="project" value="TreeGrafter"/>
</dbReference>
<keyword evidence="6 12" id="KW-0812">Transmembrane</keyword>
<comment type="similarity">
    <text evidence="10">Belongs to the major facilitator superfamily. MdfA family.</text>
</comment>
<feature type="transmembrane region" description="Helical" evidence="12">
    <location>
        <begin position="314"/>
        <end position="337"/>
    </location>
</feature>
<evidence type="ECO:0000256" key="1">
    <source>
        <dbReference type="ARBA" id="ARBA00004429"/>
    </source>
</evidence>
<dbReference type="Proteomes" id="UP000310016">
    <property type="component" value="Unassembled WGS sequence"/>
</dbReference>
<dbReference type="GO" id="GO:0015385">
    <property type="term" value="F:sodium:proton antiporter activity"/>
    <property type="evidence" value="ECO:0007669"/>
    <property type="project" value="TreeGrafter"/>
</dbReference>
<dbReference type="GO" id="GO:0046677">
    <property type="term" value="P:response to antibiotic"/>
    <property type="evidence" value="ECO:0007669"/>
    <property type="project" value="UniProtKB-KW"/>
</dbReference>
<keyword evidence="15" id="KW-1185">Reference proteome</keyword>
<dbReference type="OrthoDB" id="9814303at2"/>
<dbReference type="InterPro" id="IPR036259">
    <property type="entry name" value="MFS_trans_sf"/>
</dbReference>
<feature type="domain" description="Major facilitator superfamily (MFS) profile" evidence="13">
    <location>
        <begin position="15"/>
        <end position="405"/>
    </location>
</feature>
<evidence type="ECO:0000256" key="2">
    <source>
        <dbReference type="ARBA" id="ARBA00011245"/>
    </source>
</evidence>
<feature type="transmembrane region" description="Helical" evidence="12">
    <location>
        <begin position="378"/>
        <end position="399"/>
    </location>
</feature>
<feature type="transmembrane region" description="Helical" evidence="12">
    <location>
        <begin position="222"/>
        <end position="240"/>
    </location>
</feature>
<protein>
    <recommendedName>
        <fullName evidence="11">Multidrug transporter MdfA</fullName>
    </recommendedName>
</protein>
<proteinExistence type="inferred from homology"/>
<dbReference type="InterPro" id="IPR020846">
    <property type="entry name" value="MFS_dom"/>
</dbReference>
<keyword evidence="9" id="KW-0046">Antibiotic resistance</keyword>
<evidence type="ECO:0000256" key="5">
    <source>
        <dbReference type="ARBA" id="ARBA00022519"/>
    </source>
</evidence>
<sequence length="405" mass="43213">MPRKPFQPISALSWRMLLFPLSLVLYEFATYIANDMILPGMPAVVREFGVGEAWVPTGMSAFLAGGAALQWLLGPLSDRVGRRPVLLFGVAFFVASCLATLLVDGIWPFVILRFVQGFGLCFVVAVGYAAIQEAFTEASAVKVTALMANVALISPLIGPLAGAVMIEYAPWRWIFVVIAAVAAVSWFGLWRAMPETAPPTAGPLRARHIWHDYRAVLGNRRFLLGTLALSAGGMPLMAWIGQSPVILIERAGMSALDFGIWQIPIFAALIAGNLALARYAARVPVRRLVAIGSVPLMAGPILTLATLWQPAGWGWLIAGIAIYAFGLGLANAVLYRLTLFASDIGKGTVSASLGMVTLLACSLGIELVKIGYAWLGNGWVALVSCAAGLGYIHCTRAFLGGEAKR</sequence>
<feature type="transmembrane region" description="Helical" evidence="12">
    <location>
        <begin position="260"/>
        <end position="281"/>
    </location>
</feature>
<accession>A0A4U0PD07</accession>
<feature type="transmembrane region" description="Helical" evidence="12">
    <location>
        <begin position="85"/>
        <end position="103"/>
    </location>
</feature>
<organism evidence="14 15">
    <name type="scientific">Chitiniphilus eburneus</name>
    <dbReference type="NCBI Taxonomy" id="2571148"/>
    <lineage>
        <taxon>Bacteria</taxon>
        <taxon>Pseudomonadati</taxon>
        <taxon>Pseudomonadota</taxon>
        <taxon>Betaproteobacteria</taxon>
        <taxon>Neisseriales</taxon>
        <taxon>Chitinibacteraceae</taxon>
        <taxon>Chitiniphilus</taxon>
    </lineage>
</organism>
<dbReference type="Pfam" id="PF07690">
    <property type="entry name" value="MFS_1"/>
    <property type="match status" value="1"/>
</dbReference>
<gene>
    <name evidence="14" type="ORF">FAZ21_18050</name>
</gene>
<feature type="transmembrane region" description="Helical" evidence="12">
    <location>
        <begin position="288"/>
        <end position="308"/>
    </location>
</feature>
<dbReference type="Gene3D" id="1.20.1720.10">
    <property type="entry name" value="Multidrug resistance protein D"/>
    <property type="match status" value="1"/>
</dbReference>
<evidence type="ECO:0000313" key="15">
    <source>
        <dbReference type="Proteomes" id="UP000310016"/>
    </source>
</evidence>
<evidence type="ECO:0000256" key="7">
    <source>
        <dbReference type="ARBA" id="ARBA00022989"/>
    </source>
</evidence>
<dbReference type="RefSeq" id="WP_136774829.1">
    <property type="nucleotide sequence ID" value="NZ_SUMF01000036.1"/>
</dbReference>
<evidence type="ECO:0000256" key="8">
    <source>
        <dbReference type="ARBA" id="ARBA00023136"/>
    </source>
</evidence>
<evidence type="ECO:0000256" key="3">
    <source>
        <dbReference type="ARBA" id="ARBA00022448"/>
    </source>
</evidence>
<comment type="caution">
    <text evidence="14">The sequence shown here is derived from an EMBL/GenBank/DDBJ whole genome shotgun (WGS) entry which is preliminary data.</text>
</comment>
<dbReference type="PROSITE" id="PS50850">
    <property type="entry name" value="MFS"/>
    <property type="match status" value="1"/>
</dbReference>
<reference evidence="14 15" key="1">
    <citation type="submission" date="2019-04" db="EMBL/GenBank/DDBJ databases">
        <title>Chitiniphilus eburnea sp. nov., a novel chitinolytic bacterium isolated from aquaculture sludge.</title>
        <authorList>
            <person name="Sheng M."/>
        </authorList>
    </citation>
    <scope>NUCLEOTIDE SEQUENCE [LARGE SCALE GENOMIC DNA]</scope>
    <source>
        <strain evidence="14 15">HX-2-15</strain>
    </source>
</reference>
<feature type="transmembrane region" description="Helical" evidence="12">
    <location>
        <begin position="53"/>
        <end position="73"/>
    </location>
</feature>
<evidence type="ECO:0000259" key="13">
    <source>
        <dbReference type="PROSITE" id="PS50850"/>
    </source>
</evidence>
<feature type="transmembrane region" description="Helical" evidence="12">
    <location>
        <begin position="349"/>
        <end position="372"/>
    </location>
</feature>
<keyword evidence="8 12" id="KW-0472">Membrane</keyword>
<dbReference type="SUPFAM" id="SSF103473">
    <property type="entry name" value="MFS general substrate transporter"/>
    <property type="match status" value="1"/>
</dbReference>
<feature type="transmembrane region" description="Helical" evidence="12">
    <location>
        <begin position="143"/>
        <end position="165"/>
    </location>
</feature>
<evidence type="ECO:0000256" key="11">
    <source>
        <dbReference type="ARBA" id="ARBA00040126"/>
    </source>
</evidence>
<keyword evidence="7 12" id="KW-1133">Transmembrane helix</keyword>
<dbReference type="CDD" id="cd17320">
    <property type="entry name" value="MFS_MdfA_MDR_like"/>
    <property type="match status" value="1"/>
</dbReference>
<dbReference type="InterPro" id="IPR005829">
    <property type="entry name" value="Sugar_transporter_CS"/>
</dbReference>
<dbReference type="AlphaFoldDB" id="A0A4U0PD07"/>
<evidence type="ECO:0000256" key="9">
    <source>
        <dbReference type="ARBA" id="ARBA00023251"/>
    </source>
</evidence>
<evidence type="ECO:0000256" key="12">
    <source>
        <dbReference type="SAM" id="Phobius"/>
    </source>
</evidence>
<keyword evidence="3" id="KW-0813">Transport</keyword>
<comment type="subunit">
    <text evidence="2">Monomer.</text>
</comment>